<evidence type="ECO:0000256" key="2">
    <source>
        <dbReference type="ARBA" id="ARBA00023002"/>
    </source>
</evidence>
<dbReference type="InterPro" id="IPR020904">
    <property type="entry name" value="Sc_DH/Rdtase_CS"/>
</dbReference>
<proteinExistence type="inferred from homology"/>
<dbReference type="PANTHER" id="PTHR42879:SF2">
    <property type="entry name" value="3-OXOACYL-[ACYL-CARRIER-PROTEIN] REDUCTASE FABG"/>
    <property type="match status" value="1"/>
</dbReference>
<dbReference type="CDD" id="cd05233">
    <property type="entry name" value="SDR_c"/>
    <property type="match status" value="1"/>
</dbReference>
<dbReference type="OrthoDB" id="9803333at2"/>
<dbReference type="PROSITE" id="PS00061">
    <property type="entry name" value="ADH_SHORT"/>
    <property type="match status" value="1"/>
</dbReference>
<dbReference type="PRINTS" id="PR00080">
    <property type="entry name" value="SDRFAMILY"/>
</dbReference>
<keyword evidence="3" id="KW-0443">Lipid metabolism</keyword>
<comment type="caution">
    <text evidence="5">The sequence shown here is derived from an EMBL/GenBank/DDBJ whole genome shotgun (WGS) entry which is preliminary data.</text>
</comment>
<dbReference type="Pfam" id="PF00106">
    <property type="entry name" value="adh_short"/>
    <property type="match status" value="1"/>
</dbReference>
<dbReference type="GO" id="GO:0016491">
    <property type="term" value="F:oxidoreductase activity"/>
    <property type="evidence" value="ECO:0007669"/>
    <property type="project" value="UniProtKB-KW"/>
</dbReference>
<keyword evidence="6" id="KW-1185">Reference proteome</keyword>
<name>A0A2V1JMA6_EUBRA</name>
<keyword evidence="3" id="KW-0753">Steroid metabolism</keyword>
<evidence type="ECO:0000313" key="6">
    <source>
        <dbReference type="Proteomes" id="UP000245288"/>
    </source>
</evidence>
<sequence>MNKFMKTALITGASHGIGKAAARQLAQAGYRLFLNCRTSVESLTAYAKELTETYHVECTPVACDISDHAQVAAMFQQIEDSHDAIDVLINNAGISHIGLLQDMSIDEWNRVINTNLTSVFSCCKYAIPHMVAQKQGKIINISSMWGVSGASCEVAYSASKGGVNLFTRALAKELAPSNIQVNAIACGVIDTRMNACFDDDERAELENEIPAGRFAAPEEVAEMILKLIEAPGYLTGQVITFDGGYL</sequence>
<comment type="similarity">
    <text evidence="1 4">Belongs to the short-chain dehydrogenases/reductases (SDR) family.</text>
</comment>
<dbReference type="InterPro" id="IPR002347">
    <property type="entry name" value="SDR_fam"/>
</dbReference>
<evidence type="ECO:0000256" key="3">
    <source>
        <dbReference type="ARBA" id="ARBA00023221"/>
    </source>
</evidence>
<evidence type="ECO:0000313" key="5">
    <source>
        <dbReference type="EMBL" id="PWE85812.1"/>
    </source>
</evidence>
<dbReference type="PANTHER" id="PTHR42879">
    <property type="entry name" value="3-OXOACYL-(ACYL-CARRIER-PROTEIN) REDUCTASE"/>
    <property type="match status" value="1"/>
</dbReference>
<accession>A0A2V1JMA6</accession>
<protein>
    <submittedName>
        <fullName evidence="5">3-oxoacyl-ACP reductase</fullName>
    </submittedName>
</protein>
<dbReference type="NCBIfam" id="NF009466">
    <property type="entry name" value="PRK12826.1-2"/>
    <property type="match status" value="1"/>
</dbReference>
<dbReference type="PRINTS" id="PR00081">
    <property type="entry name" value="GDHRDH"/>
</dbReference>
<keyword evidence="2" id="KW-0560">Oxidoreductase</keyword>
<evidence type="ECO:0000256" key="4">
    <source>
        <dbReference type="RuleBase" id="RU000363"/>
    </source>
</evidence>
<evidence type="ECO:0000256" key="1">
    <source>
        <dbReference type="ARBA" id="ARBA00006484"/>
    </source>
</evidence>
<dbReference type="FunFam" id="3.40.50.720:FF:000173">
    <property type="entry name" value="3-oxoacyl-[acyl-carrier protein] reductase"/>
    <property type="match status" value="1"/>
</dbReference>
<organism evidence="5 6">
    <name type="scientific">Eubacterium ramulus</name>
    <dbReference type="NCBI Taxonomy" id="39490"/>
    <lineage>
        <taxon>Bacteria</taxon>
        <taxon>Bacillati</taxon>
        <taxon>Bacillota</taxon>
        <taxon>Clostridia</taxon>
        <taxon>Eubacteriales</taxon>
        <taxon>Eubacteriaceae</taxon>
        <taxon>Eubacterium</taxon>
    </lineage>
</organism>
<dbReference type="InterPro" id="IPR050259">
    <property type="entry name" value="SDR"/>
</dbReference>
<dbReference type="EMBL" id="JRFU01000151">
    <property type="protein sequence ID" value="PWE85812.1"/>
    <property type="molecule type" value="Genomic_DNA"/>
</dbReference>
<dbReference type="GO" id="GO:0008202">
    <property type="term" value="P:steroid metabolic process"/>
    <property type="evidence" value="ECO:0007669"/>
    <property type="project" value="UniProtKB-KW"/>
</dbReference>
<dbReference type="SUPFAM" id="SSF51735">
    <property type="entry name" value="NAD(P)-binding Rossmann-fold domains"/>
    <property type="match status" value="1"/>
</dbReference>
<gene>
    <name evidence="5" type="ORF">LG34_13750</name>
</gene>
<dbReference type="PIRSF" id="PIRSF000126">
    <property type="entry name" value="11-beta-HSD1"/>
    <property type="match status" value="1"/>
</dbReference>
<dbReference type="Proteomes" id="UP000245288">
    <property type="component" value="Unassembled WGS sequence"/>
</dbReference>
<dbReference type="InterPro" id="IPR036291">
    <property type="entry name" value="NAD(P)-bd_dom_sf"/>
</dbReference>
<dbReference type="Gene3D" id="3.40.50.720">
    <property type="entry name" value="NAD(P)-binding Rossmann-like Domain"/>
    <property type="match status" value="1"/>
</dbReference>
<reference evidence="5 6" key="1">
    <citation type="submission" date="2014-09" db="EMBL/GenBank/DDBJ databases">
        <title>Butyrate-producing bacteria isolated from human gut.</title>
        <authorList>
            <person name="Zhang Q."/>
            <person name="Zhao L."/>
        </authorList>
    </citation>
    <scope>NUCLEOTIDE SEQUENCE [LARGE SCALE GENOMIC DNA]</scope>
    <source>
        <strain evidence="5 6">21</strain>
    </source>
</reference>
<dbReference type="GO" id="GO:0032787">
    <property type="term" value="P:monocarboxylic acid metabolic process"/>
    <property type="evidence" value="ECO:0007669"/>
    <property type="project" value="UniProtKB-ARBA"/>
</dbReference>
<dbReference type="AlphaFoldDB" id="A0A2V1JMA6"/>
<dbReference type="NCBIfam" id="NF047420">
    <property type="entry name" value="EF_P_mod_YmfI"/>
    <property type="match status" value="1"/>
</dbReference>